<keyword evidence="4 10" id="KW-0808">Transferase</keyword>
<evidence type="ECO:0000256" key="6">
    <source>
        <dbReference type="ARBA" id="ARBA00023209"/>
    </source>
</evidence>
<gene>
    <name evidence="10 11" type="primary">plsX</name>
    <name evidence="11" type="ORF">KAR29_03125</name>
</gene>
<dbReference type="PANTHER" id="PTHR30100">
    <property type="entry name" value="FATTY ACID/PHOSPHOLIPID SYNTHESIS PROTEIN PLSX"/>
    <property type="match status" value="1"/>
</dbReference>
<comment type="pathway">
    <text evidence="10">Lipid metabolism; phospholipid metabolism.</text>
</comment>
<dbReference type="RefSeq" id="WP_274374186.1">
    <property type="nucleotide sequence ID" value="NZ_CP072943.1"/>
</dbReference>
<evidence type="ECO:0000256" key="8">
    <source>
        <dbReference type="ARBA" id="ARBA00024069"/>
    </source>
</evidence>
<comment type="similarity">
    <text evidence="10">Belongs to the PlsX family.</text>
</comment>
<evidence type="ECO:0000256" key="10">
    <source>
        <dbReference type="HAMAP-Rule" id="MF_00019"/>
    </source>
</evidence>
<keyword evidence="2 10" id="KW-0963">Cytoplasm</keyword>
<dbReference type="GO" id="GO:0008654">
    <property type="term" value="P:phospholipid biosynthetic process"/>
    <property type="evidence" value="ECO:0007669"/>
    <property type="project" value="UniProtKB-KW"/>
</dbReference>
<proteinExistence type="inferred from homology"/>
<keyword evidence="12" id="KW-1185">Reference proteome</keyword>
<dbReference type="EC" id="2.3.1.274" evidence="8 10"/>
<evidence type="ECO:0000256" key="7">
    <source>
        <dbReference type="ARBA" id="ARBA00023264"/>
    </source>
</evidence>
<evidence type="ECO:0000256" key="1">
    <source>
        <dbReference type="ARBA" id="ARBA00001232"/>
    </source>
</evidence>
<comment type="function">
    <text evidence="10">Catalyzes the reversible formation of acyl-phosphate (acyl-PO(4)) from acyl-[acyl-carrier-protein] (acyl-ACP). This enzyme utilizes acyl-ACP as fatty acyl donor, but not acyl-CoA.</text>
</comment>
<dbReference type="SUPFAM" id="SSF53659">
    <property type="entry name" value="Isocitrate/Isopropylmalate dehydrogenase-like"/>
    <property type="match status" value="1"/>
</dbReference>
<dbReference type="EMBL" id="CP072943">
    <property type="protein sequence ID" value="QTX32921.1"/>
    <property type="molecule type" value="Genomic_DNA"/>
</dbReference>
<evidence type="ECO:0000256" key="9">
    <source>
        <dbReference type="ARBA" id="ARBA00046608"/>
    </source>
</evidence>
<dbReference type="Proteomes" id="UP000671879">
    <property type="component" value="Chromosome"/>
</dbReference>
<dbReference type="Pfam" id="PF02504">
    <property type="entry name" value="FA_synthesis"/>
    <property type="match status" value="1"/>
</dbReference>
<dbReference type="GO" id="GO:0043811">
    <property type="term" value="F:phosphate:acyl-[acyl carrier protein] acyltransferase activity"/>
    <property type="evidence" value="ECO:0007669"/>
    <property type="project" value="UniProtKB-UniRule"/>
</dbReference>
<sequence>MLLALDVMGGDNAPAETCRGALMACDRFPDLEVALVGTGSRVAPLIAEASSSVAKRLHVVNAEEVITMDELPSVAIRNKRKSSLRIAMEMVRSGEAQGCISAGNTGAIVAGGVLVVGRIPGIDRPGLGVPLPAIDRLRMLIDVGATVRSKPLNLVQFALMGGLYMRHVLNVADPKVALLANGEEEIKGDDVIAQARDVLRKGPFTFIGYVEGKDIPVGPADVVVCDGFTGNILLKVMEGLGEAVYALLREEMGQRILPKVGMVFMLPMLKELWTRFDYEQYGGTPLLGVRGAVIKAHGRSKAPAIASALGVARDFVLKRGVELISREITQGGM</sequence>
<evidence type="ECO:0000256" key="3">
    <source>
        <dbReference type="ARBA" id="ARBA00022516"/>
    </source>
</evidence>
<reference evidence="12" key="1">
    <citation type="submission" date="2021-04" db="EMBL/GenBank/DDBJ databases">
        <title>A novel Synergistetes isolate from a pyrite-forming mixed culture.</title>
        <authorList>
            <person name="Bunk B."/>
            <person name="Sproer C."/>
            <person name="Spring S."/>
            <person name="Pester M."/>
        </authorList>
    </citation>
    <scope>NUCLEOTIDE SEQUENCE [LARGE SCALE GENOMIC DNA]</scope>
    <source>
        <strain evidence="12">J.5.4.2-T.3.5.2</strain>
    </source>
</reference>
<keyword evidence="7 10" id="KW-1208">Phospholipid metabolism</keyword>
<dbReference type="GO" id="GO:0005737">
    <property type="term" value="C:cytoplasm"/>
    <property type="evidence" value="ECO:0007669"/>
    <property type="project" value="UniProtKB-SubCell"/>
</dbReference>
<dbReference type="PIRSF" id="PIRSF002465">
    <property type="entry name" value="Phsphlp_syn_PlsX"/>
    <property type="match status" value="1"/>
</dbReference>
<dbReference type="GO" id="GO:0006633">
    <property type="term" value="P:fatty acid biosynthetic process"/>
    <property type="evidence" value="ECO:0007669"/>
    <property type="project" value="UniProtKB-UniRule"/>
</dbReference>
<protein>
    <recommendedName>
        <fullName evidence="8 10">Phosphate acyltransferase</fullName>
        <ecNumber evidence="8 10">2.3.1.274</ecNumber>
    </recommendedName>
    <alternativeName>
        <fullName evidence="10">Acyl-ACP phosphotransacylase</fullName>
    </alternativeName>
    <alternativeName>
        <fullName evidence="10">Acyl-[acyl-carrier-protein]--phosphate acyltransferase</fullName>
    </alternativeName>
    <alternativeName>
        <fullName evidence="10">Phosphate-acyl-ACP acyltransferase</fullName>
    </alternativeName>
</protein>
<name>A0A9Q7EZD6_9BACT</name>
<keyword evidence="5 10" id="KW-0443">Lipid metabolism</keyword>
<evidence type="ECO:0000313" key="11">
    <source>
        <dbReference type="EMBL" id="QTX32921.1"/>
    </source>
</evidence>
<dbReference type="KEGG" id="aram:KAR29_03125"/>
<evidence type="ECO:0000256" key="4">
    <source>
        <dbReference type="ARBA" id="ARBA00022679"/>
    </source>
</evidence>
<dbReference type="AlphaFoldDB" id="A0A9Q7EZD6"/>
<organism evidence="11 12">
    <name type="scientific">Aminithiophilus ramosus</name>
    <dbReference type="NCBI Taxonomy" id="3029084"/>
    <lineage>
        <taxon>Bacteria</taxon>
        <taxon>Thermotogati</taxon>
        <taxon>Synergistota</taxon>
        <taxon>Synergistia</taxon>
        <taxon>Synergistales</taxon>
        <taxon>Aminithiophilaceae</taxon>
        <taxon>Aminithiophilus</taxon>
    </lineage>
</organism>
<keyword evidence="11" id="KW-0012">Acyltransferase</keyword>
<accession>A0A9Q7EZD6</accession>
<keyword evidence="3 10" id="KW-0444">Lipid biosynthesis</keyword>
<comment type="catalytic activity">
    <reaction evidence="1 10">
        <text>a fatty acyl-[ACP] + phosphate = an acyl phosphate + holo-[ACP]</text>
        <dbReference type="Rhea" id="RHEA:42292"/>
        <dbReference type="Rhea" id="RHEA-COMP:9685"/>
        <dbReference type="Rhea" id="RHEA-COMP:14125"/>
        <dbReference type="ChEBI" id="CHEBI:43474"/>
        <dbReference type="ChEBI" id="CHEBI:59918"/>
        <dbReference type="ChEBI" id="CHEBI:64479"/>
        <dbReference type="ChEBI" id="CHEBI:138651"/>
        <dbReference type="EC" id="2.3.1.274"/>
    </reaction>
</comment>
<dbReference type="HAMAP" id="MF_00019">
    <property type="entry name" value="PlsX"/>
    <property type="match status" value="1"/>
</dbReference>
<keyword evidence="6 10" id="KW-0594">Phospholipid biosynthesis</keyword>
<dbReference type="NCBIfam" id="TIGR00182">
    <property type="entry name" value="plsX"/>
    <property type="match status" value="1"/>
</dbReference>
<comment type="subunit">
    <text evidence="9 10">Homodimer. Probably interacts with PlsY.</text>
</comment>
<comment type="subcellular location">
    <subcellularLocation>
        <location evidence="10">Cytoplasm</location>
    </subcellularLocation>
    <text evidence="10">Associated with the membrane possibly through PlsY.</text>
</comment>
<evidence type="ECO:0000313" key="12">
    <source>
        <dbReference type="Proteomes" id="UP000671879"/>
    </source>
</evidence>
<evidence type="ECO:0000256" key="5">
    <source>
        <dbReference type="ARBA" id="ARBA00023098"/>
    </source>
</evidence>
<dbReference type="InterPro" id="IPR012281">
    <property type="entry name" value="Phospholipid_synth_PlsX-like"/>
</dbReference>
<dbReference type="InterPro" id="IPR003664">
    <property type="entry name" value="FA_synthesis"/>
</dbReference>
<dbReference type="PANTHER" id="PTHR30100:SF1">
    <property type="entry name" value="PHOSPHATE ACYLTRANSFERASE"/>
    <property type="match status" value="1"/>
</dbReference>
<evidence type="ECO:0000256" key="2">
    <source>
        <dbReference type="ARBA" id="ARBA00022490"/>
    </source>
</evidence>
<dbReference type="Gene3D" id="3.40.718.10">
    <property type="entry name" value="Isopropylmalate Dehydrogenase"/>
    <property type="match status" value="1"/>
</dbReference>